<dbReference type="GO" id="GO:0005524">
    <property type="term" value="F:ATP binding"/>
    <property type="evidence" value="ECO:0007669"/>
    <property type="project" value="InterPro"/>
</dbReference>
<dbReference type="Proteomes" id="UP000031586">
    <property type="component" value="Unassembled WGS sequence"/>
</dbReference>
<feature type="chain" id="PRO_5002144232" description="Peptidase C39 domain-containing protein" evidence="1">
    <location>
        <begin position="19"/>
        <end position="225"/>
    </location>
</feature>
<evidence type="ECO:0000313" key="3">
    <source>
        <dbReference type="EMBL" id="KIF45146.1"/>
    </source>
</evidence>
<dbReference type="AlphaFoldDB" id="A0A0C1YX90"/>
<dbReference type="Pfam" id="PF03412">
    <property type="entry name" value="Peptidase_C39"/>
    <property type="match status" value="1"/>
</dbReference>
<protein>
    <recommendedName>
        <fullName evidence="2">Peptidase C39 domain-containing protein</fullName>
    </recommendedName>
</protein>
<dbReference type="CDD" id="cd02423">
    <property type="entry name" value="Peptidase_C39G"/>
    <property type="match status" value="1"/>
</dbReference>
<evidence type="ECO:0000256" key="1">
    <source>
        <dbReference type="SAM" id="SignalP"/>
    </source>
</evidence>
<proteinExistence type="predicted"/>
<evidence type="ECO:0000313" key="4">
    <source>
        <dbReference type="Proteomes" id="UP000031586"/>
    </source>
</evidence>
<name>A0A0C1YX90_9VIBR</name>
<reference evidence="3 4" key="1">
    <citation type="submission" date="2014-07" db="EMBL/GenBank/DDBJ databases">
        <title>Unique and conserved regions in Vibrio harveyi and related species in comparison with the shrimp pathogen Vibrio harveyi CAIM 1792.</title>
        <authorList>
            <person name="Espinoza-Valles I."/>
            <person name="Vora G."/>
            <person name="Leekitcharoenphon P."/>
            <person name="Ussery D."/>
            <person name="Hoj L."/>
            <person name="Gomez-Gil B."/>
        </authorList>
    </citation>
    <scope>NUCLEOTIDE SEQUENCE [LARGE SCALE GENOMIC DNA]</scope>
    <source>
        <strain evidence="4">CAIM 1854 / LMG 25443</strain>
    </source>
</reference>
<dbReference type="PROSITE" id="PS50990">
    <property type="entry name" value="PEPTIDASE_C39"/>
    <property type="match status" value="1"/>
</dbReference>
<dbReference type="RefSeq" id="WP_020196757.1">
    <property type="nucleotide sequence ID" value="NZ_BAOH01000071.1"/>
</dbReference>
<sequence>MKVWQNLTWLLLAMSASANSLEFLPHRGHFSVPVKSYKEIVFGDVFRQQYDFSCGSAALASLLTYHYGTPSTEQDIFKIMYDKGDKEQIKEKGFSLLDMKLYLDSIGLNSDGFQVGLEKIRKVGVPGITLVNFDGYMHFVVIRGMNADSLILGDPSRGTMIMKYEEFEKYYQGIVLLIRNEAEMGRSGFITDDKFAIYHASPVESGVPRDSLGVFSITLPVAGEN</sequence>
<dbReference type="EMBL" id="JPRD01000086">
    <property type="protein sequence ID" value="KIF45146.1"/>
    <property type="molecule type" value="Genomic_DNA"/>
</dbReference>
<organism evidence="3 4">
    <name type="scientific">Vibrio owensii CAIM 1854 = LMG 25443</name>
    <dbReference type="NCBI Taxonomy" id="1229493"/>
    <lineage>
        <taxon>Bacteria</taxon>
        <taxon>Pseudomonadati</taxon>
        <taxon>Pseudomonadota</taxon>
        <taxon>Gammaproteobacteria</taxon>
        <taxon>Vibrionales</taxon>
        <taxon>Vibrionaceae</taxon>
        <taxon>Vibrio</taxon>
    </lineage>
</organism>
<dbReference type="PATRIC" id="fig|1229493.5.peg.6053"/>
<dbReference type="GO" id="GO:0006508">
    <property type="term" value="P:proteolysis"/>
    <property type="evidence" value="ECO:0007669"/>
    <property type="project" value="InterPro"/>
</dbReference>
<feature type="signal peptide" evidence="1">
    <location>
        <begin position="1"/>
        <end position="18"/>
    </location>
</feature>
<feature type="domain" description="Peptidase C39" evidence="2">
    <location>
        <begin position="48"/>
        <end position="178"/>
    </location>
</feature>
<dbReference type="GO" id="GO:0008233">
    <property type="term" value="F:peptidase activity"/>
    <property type="evidence" value="ECO:0007669"/>
    <property type="project" value="InterPro"/>
</dbReference>
<keyword evidence="1" id="KW-0732">Signal</keyword>
<dbReference type="Gene3D" id="3.90.70.10">
    <property type="entry name" value="Cysteine proteinases"/>
    <property type="match status" value="1"/>
</dbReference>
<dbReference type="GO" id="GO:0016020">
    <property type="term" value="C:membrane"/>
    <property type="evidence" value="ECO:0007669"/>
    <property type="project" value="InterPro"/>
</dbReference>
<accession>A0A0C1YX90</accession>
<comment type="caution">
    <text evidence="3">The sequence shown here is derived from an EMBL/GenBank/DDBJ whole genome shotgun (WGS) entry which is preliminary data.</text>
</comment>
<evidence type="ECO:0000259" key="2">
    <source>
        <dbReference type="PROSITE" id="PS50990"/>
    </source>
</evidence>
<dbReference type="InterPro" id="IPR005074">
    <property type="entry name" value="Peptidase_C39"/>
</dbReference>
<gene>
    <name evidence="3" type="ORF">H735_29880</name>
</gene>